<comment type="caution">
    <text evidence="5">The sequence shown here is derived from an EMBL/GenBank/DDBJ whole genome shotgun (WGS) entry which is preliminary data.</text>
</comment>
<dbReference type="Proteomes" id="UP000812440">
    <property type="component" value="Chromosome 7"/>
</dbReference>
<gene>
    <name evidence="5" type="ORF">GDO86_012195</name>
</gene>
<dbReference type="EMBL" id="JAACNH010000008">
    <property type="protein sequence ID" value="KAG8433742.1"/>
    <property type="molecule type" value="Genomic_DNA"/>
</dbReference>
<dbReference type="PANTHER" id="PTHR44427">
    <property type="entry name" value="CARCINOEMBRYONIC ANTIGEN-RELATED CELL ADHESION MOLECULE 19"/>
    <property type="match status" value="1"/>
</dbReference>
<dbReference type="SUPFAM" id="SSF48726">
    <property type="entry name" value="Immunoglobulin"/>
    <property type="match status" value="2"/>
</dbReference>
<dbReference type="PROSITE" id="PS50835">
    <property type="entry name" value="IG_LIKE"/>
    <property type="match status" value="1"/>
</dbReference>
<dbReference type="OrthoDB" id="6353782at2759"/>
<keyword evidence="2" id="KW-0325">Glycoprotein</keyword>
<dbReference type="InterPro" id="IPR013783">
    <property type="entry name" value="Ig-like_fold"/>
</dbReference>
<dbReference type="InterPro" id="IPR003599">
    <property type="entry name" value="Ig_sub"/>
</dbReference>
<evidence type="ECO:0000313" key="6">
    <source>
        <dbReference type="Proteomes" id="UP000812440"/>
    </source>
</evidence>
<dbReference type="InterPro" id="IPR050831">
    <property type="entry name" value="CEA_cell_adhesion"/>
</dbReference>
<feature type="chain" id="PRO_5035806629" description="Ig-like domain-containing protein" evidence="3">
    <location>
        <begin position="24"/>
        <end position="249"/>
    </location>
</feature>
<evidence type="ECO:0000256" key="1">
    <source>
        <dbReference type="ARBA" id="ARBA00022729"/>
    </source>
</evidence>
<sequence length="249" mass="26552">MGRHLALPWTLLLLQSFGRDGVALNVTSNDTGNFITGQDIILNINYNTVKNGTVSWSINSTVRAKWIQSCNSSDISPSYIQKLVLFDKGSLRITGTSATDEGPYTVTVSAIDEMDSSLTFMVTFYDKVESVSINSSVAEVKEGVTPLVKLTCTALKGNGEATWQWTGGPLNITNGFFLLDGNKTLQINQPKRTNAGNYTCTITNPVSSAKGDYTLNVSSSSSSSLSPGAIARNVIVSVLGAVLLIGIIV</sequence>
<dbReference type="AlphaFoldDB" id="A0A8T2IP35"/>
<dbReference type="Gene3D" id="2.60.40.10">
    <property type="entry name" value="Immunoglobulins"/>
    <property type="match status" value="2"/>
</dbReference>
<reference evidence="5" key="1">
    <citation type="thesis" date="2020" institute="ProQuest LLC" country="789 East Eisenhower Parkway, Ann Arbor, MI, USA">
        <title>Comparative Genomics and Chromosome Evolution.</title>
        <authorList>
            <person name="Mudd A.B."/>
        </authorList>
    </citation>
    <scope>NUCLEOTIDE SEQUENCE</scope>
    <source>
        <strain evidence="5">Female2</strain>
        <tissue evidence="5">Blood</tissue>
    </source>
</reference>
<dbReference type="SMART" id="SM00409">
    <property type="entry name" value="IG"/>
    <property type="match status" value="2"/>
</dbReference>
<evidence type="ECO:0000256" key="3">
    <source>
        <dbReference type="SAM" id="SignalP"/>
    </source>
</evidence>
<feature type="domain" description="Ig-like" evidence="4">
    <location>
        <begin position="129"/>
        <end position="218"/>
    </location>
</feature>
<name>A0A8T2IP35_9PIPI</name>
<dbReference type="Pfam" id="PF13927">
    <property type="entry name" value="Ig_3"/>
    <property type="match status" value="1"/>
</dbReference>
<dbReference type="PANTHER" id="PTHR44427:SF5">
    <property type="entry name" value="V-SET AND IMMUNOGLOBULIN DOMAIN-CONTAINING PROTEIN 10-LIKE"/>
    <property type="match status" value="1"/>
</dbReference>
<accession>A0A8T2IP35</accession>
<evidence type="ECO:0000313" key="5">
    <source>
        <dbReference type="EMBL" id="KAG8433742.1"/>
    </source>
</evidence>
<feature type="signal peptide" evidence="3">
    <location>
        <begin position="1"/>
        <end position="23"/>
    </location>
</feature>
<protein>
    <recommendedName>
        <fullName evidence="4">Ig-like domain-containing protein</fullName>
    </recommendedName>
</protein>
<dbReference type="InterPro" id="IPR036179">
    <property type="entry name" value="Ig-like_dom_sf"/>
</dbReference>
<evidence type="ECO:0000259" key="4">
    <source>
        <dbReference type="PROSITE" id="PS50835"/>
    </source>
</evidence>
<keyword evidence="6" id="KW-1185">Reference proteome</keyword>
<organism evidence="5 6">
    <name type="scientific">Hymenochirus boettgeri</name>
    <name type="common">Congo dwarf clawed frog</name>
    <dbReference type="NCBI Taxonomy" id="247094"/>
    <lineage>
        <taxon>Eukaryota</taxon>
        <taxon>Metazoa</taxon>
        <taxon>Chordata</taxon>
        <taxon>Craniata</taxon>
        <taxon>Vertebrata</taxon>
        <taxon>Euteleostomi</taxon>
        <taxon>Amphibia</taxon>
        <taxon>Batrachia</taxon>
        <taxon>Anura</taxon>
        <taxon>Pipoidea</taxon>
        <taxon>Pipidae</taxon>
        <taxon>Pipinae</taxon>
        <taxon>Hymenochirus</taxon>
    </lineage>
</organism>
<keyword evidence="1 3" id="KW-0732">Signal</keyword>
<evidence type="ECO:0000256" key="2">
    <source>
        <dbReference type="ARBA" id="ARBA00023180"/>
    </source>
</evidence>
<proteinExistence type="predicted"/>
<dbReference type="InterPro" id="IPR007110">
    <property type="entry name" value="Ig-like_dom"/>
</dbReference>